<dbReference type="Pfam" id="PF00391">
    <property type="entry name" value="PEP-utilizers"/>
    <property type="match status" value="1"/>
</dbReference>
<dbReference type="PANTHER" id="PTHR43030:SF1">
    <property type="entry name" value="PHOSPHOENOLPYRUVATE SYNTHASE"/>
    <property type="match status" value="1"/>
</dbReference>
<dbReference type="GO" id="GO:0005524">
    <property type="term" value="F:ATP binding"/>
    <property type="evidence" value="ECO:0007669"/>
    <property type="project" value="UniProtKB-KW"/>
</dbReference>
<keyword evidence="5" id="KW-0670">Pyruvate</keyword>
<dbReference type="InterPro" id="IPR008279">
    <property type="entry name" value="PEP-util_enz_mobile_dom"/>
</dbReference>
<dbReference type="PROSITE" id="PS00370">
    <property type="entry name" value="PEP_ENZYMES_PHOS_SITE"/>
    <property type="match status" value="1"/>
</dbReference>
<dbReference type="InterPro" id="IPR018274">
    <property type="entry name" value="PEP_util_AS"/>
</dbReference>
<dbReference type="InterPro" id="IPR036637">
    <property type="entry name" value="Phosphohistidine_dom_sf"/>
</dbReference>
<keyword evidence="2" id="KW-0547">Nucleotide-binding</keyword>
<evidence type="ECO:0000313" key="6">
    <source>
        <dbReference type="Proteomes" id="UP000319613"/>
    </source>
</evidence>
<dbReference type="AlphaFoldDB" id="A0A554JC63"/>
<keyword evidence="5" id="KW-0418">Kinase</keyword>
<dbReference type="InterPro" id="IPR006319">
    <property type="entry name" value="PEP_synth"/>
</dbReference>
<dbReference type="EMBL" id="VMFF01000024">
    <property type="protein sequence ID" value="TSC65870.1"/>
    <property type="molecule type" value="Genomic_DNA"/>
</dbReference>
<evidence type="ECO:0000259" key="4">
    <source>
        <dbReference type="Pfam" id="PF00391"/>
    </source>
</evidence>
<evidence type="ECO:0000256" key="2">
    <source>
        <dbReference type="ARBA" id="ARBA00022741"/>
    </source>
</evidence>
<dbReference type="GO" id="GO:0008986">
    <property type="term" value="F:pyruvate, water dikinase activity"/>
    <property type="evidence" value="ECO:0007669"/>
    <property type="project" value="InterPro"/>
</dbReference>
<feature type="non-terminal residue" evidence="5">
    <location>
        <position position="1"/>
    </location>
</feature>
<protein>
    <submittedName>
        <fullName evidence="5">Pyruvate, water dikinase</fullName>
    </submittedName>
</protein>
<gene>
    <name evidence="5" type="ORF">G01um101477_312</name>
</gene>
<evidence type="ECO:0000256" key="1">
    <source>
        <dbReference type="ARBA" id="ARBA00007837"/>
    </source>
</evidence>
<dbReference type="Gene3D" id="3.50.30.10">
    <property type="entry name" value="Phosphohistidine domain"/>
    <property type="match status" value="1"/>
</dbReference>
<proteinExistence type="inferred from homology"/>
<feature type="domain" description="PEP-utilising enzyme mobile" evidence="4">
    <location>
        <begin position="381"/>
        <end position="449"/>
    </location>
</feature>
<comment type="caution">
    <text evidence="5">The sequence shown here is derived from an EMBL/GenBank/DDBJ whole genome shotgun (WGS) entry which is preliminary data.</text>
</comment>
<evidence type="ECO:0000256" key="3">
    <source>
        <dbReference type="ARBA" id="ARBA00022840"/>
    </source>
</evidence>
<dbReference type="SUPFAM" id="SSF52009">
    <property type="entry name" value="Phosphohistidine domain"/>
    <property type="match status" value="1"/>
</dbReference>
<reference evidence="5 6" key="1">
    <citation type="submission" date="2017-07" db="EMBL/GenBank/DDBJ databases">
        <title>Mechanisms for carbon and nitrogen cycling indicate functional differentiation within the Candidate Phyla Radiation.</title>
        <authorList>
            <person name="Danczak R.E."/>
            <person name="Johnston M.D."/>
            <person name="Kenah C."/>
            <person name="Slattery M."/>
            <person name="Wrighton K.C."/>
            <person name="Wilkins M.J."/>
        </authorList>
    </citation>
    <scope>NUCLEOTIDE SEQUENCE [LARGE SCALE GENOMIC DNA]</scope>
    <source>
        <strain evidence="5">Gr01-1014_77</strain>
    </source>
</reference>
<keyword evidence="3" id="KW-0067">ATP-binding</keyword>
<accession>A0A554JC63</accession>
<evidence type="ECO:0000313" key="5">
    <source>
        <dbReference type="EMBL" id="TSC65870.1"/>
    </source>
</evidence>
<dbReference type="PANTHER" id="PTHR43030">
    <property type="entry name" value="PHOSPHOENOLPYRUVATE SYNTHASE"/>
    <property type="match status" value="1"/>
</dbReference>
<name>A0A554JC63_9BACT</name>
<sequence length="455" mass="51925">YLADVSTWSDTHEALKKLVFKDYHYVEKLIDQTNKIGEEFNAWTEKNIFKVDLASKTSKQIIDLYKEFFERQAVMYAYGVLIPILDFQTFSFVEGNLNRILREKVSAKEFTRYFDVFTFPIHNSFAQDQEEDLLKLISDFDSSAWRKDVLSKDFDEVIKKYPKFSKRLKAHTAKHSWVYFVYSGPALTEMQFLEFIKDYLQKKVNPKKKLKELNEKRKSVETQKKSFLKKLNLNAFEKNILLLAGKVVWAKPRRKDYQSRSYFHVAKLQNEIAKRLLVSVSQVRSAPIEILEKALKQGKIDANTLNSIYKFHICLPLDKGGVEVLYGKEADVFLSKYIKKEPKIDVKNIKEIQGATAHSGKAKGTVRVINSSEDMSKMRLGDVLVSIATTPSVVPAMKKASAIVTDEGGLTCHAAIVSRELGIPCVIGTKIATRVLKDGDRVEVDAGKGTVKLIK</sequence>
<dbReference type="Proteomes" id="UP000319613">
    <property type="component" value="Unassembled WGS sequence"/>
</dbReference>
<keyword evidence="5" id="KW-0808">Transferase</keyword>
<comment type="similarity">
    <text evidence="1">Belongs to the PEP-utilizing enzyme family.</text>
</comment>
<organism evidence="5 6">
    <name type="scientific">Candidatus Doudnabacteria bacterium Gr01-1014_77</name>
    <dbReference type="NCBI Taxonomy" id="2017133"/>
    <lineage>
        <taxon>Bacteria</taxon>
        <taxon>Candidatus Doudnaibacteriota</taxon>
    </lineage>
</organism>